<dbReference type="NCBIfam" id="TIGR00757">
    <property type="entry name" value="RNaseEG"/>
    <property type="match status" value="1"/>
</dbReference>
<evidence type="ECO:0000256" key="17">
    <source>
        <dbReference type="ARBA" id="ARBA00023136"/>
    </source>
</evidence>
<dbReference type="PROSITE" id="PS50126">
    <property type="entry name" value="S1"/>
    <property type="match status" value="1"/>
</dbReference>
<dbReference type="Gene3D" id="2.40.50.140">
    <property type="entry name" value="Nucleic acid-binding proteins"/>
    <property type="match status" value="1"/>
</dbReference>
<evidence type="ECO:0000256" key="13">
    <source>
        <dbReference type="ARBA" id="ARBA00022759"/>
    </source>
</evidence>
<protein>
    <recommendedName>
        <fullName evidence="4">Ribonuclease G</fullName>
    </recommendedName>
</protein>
<dbReference type="CDD" id="cd04453">
    <property type="entry name" value="S1_RNase_E"/>
    <property type="match status" value="1"/>
</dbReference>
<dbReference type="SUPFAM" id="SSF50249">
    <property type="entry name" value="Nucleic acid-binding proteins"/>
    <property type="match status" value="1"/>
</dbReference>
<evidence type="ECO:0000256" key="15">
    <source>
        <dbReference type="ARBA" id="ARBA00022842"/>
    </source>
</evidence>
<keyword evidence="11" id="KW-0479">Metal-binding</keyword>
<evidence type="ECO:0000256" key="12">
    <source>
        <dbReference type="ARBA" id="ARBA00022730"/>
    </source>
</evidence>
<keyword evidence="10" id="KW-0540">Nuclease</keyword>
<keyword evidence="15" id="KW-0460">Magnesium</keyword>
<dbReference type="OrthoDB" id="9804278at2"/>
<evidence type="ECO:0000256" key="14">
    <source>
        <dbReference type="ARBA" id="ARBA00022801"/>
    </source>
</evidence>
<comment type="subcellular location">
    <subcellularLocation>
        <location evidence="2">Cytoplasm</location>
    </subcellularLocation>
</comment>
<dbReference type="RefSeq" id="WP_136131516.1">
    <property type="nucleotide sequence ID" value="NZ_PDKS01000001.1"/>
</dbReference>
<dbReference type="PANTHER" id="PTHR30001:SF1">
    <property type="entry name" value="RIBONUCLEASE E_G-LIKE PROTEIN, CHLOROPLASTIC"/>
    <property type="match status" value="1"/>
</dbReference>
<dbReference type="GO" id="GO:0006364">
    <property type="term" value="P:rRNA processing"/>
    <property type="evidence" value="ECO:0007669"/>
    <property type="project" value="UniProtKB-KW"/>
</dbReference>
<dbReference type="GO" id="GO:0016787">
    <property type="term" value="F:hydrolase activity"/>
    <property type="evidence" value="ECO:0007669"/>
    <property type="project" value="UniProtKB-KW"/>
</dbReference>
<gene>
    <name evidence="20" type="ORF">CRV11_01130</name>
</gene>
<keyword evidence="12" id="KW-0699">rRNA-binding</keyword>
<dbReference type="Pfam" id="PF10150">
    <property type="entry name" value="RNase_E_G"/>
    <property type="match status" value="1"/>
</dbReference>
<dbReference type="GO" id="GO:0004540">
    <property type="term" value="F:RNA nuclease activity"/>
    <property type="evidence" value="ECO:0007669"/>
    <property type="project" value="InterPro"/>
</dbReference>
<dbReference type="InterPro" id="IPR003029">
    <property type="entry name" value="S1_domain"/>
</dbReference>
<evidence type="ECO:0000256" key="2">
    <source>
        <dbReference type="ARBA" id="ARBA00004496"/>
    </source>
</evidence>
<reference evidence="20 21" key="1">
    <citation type="journal article" date="2018" name="Genome Biol. Evol.">
        <title>Cladogenesis and Genomic Streamlining in Extracellular Endosymbionts of Tropical Stink Bugs.</title>
        <authorList>
            <person name="Otero-Bravo A."/>
            <person name="Goffredi S."/>
            <person name="Sabree Z.L."/>
        </authorList>
    </citation>
    <scope>NUCLEOTIDE SEQUENCE [LARGE SCALE GENOMIC DNA]</scope>
    <source>
        <strain evidence="20 21">SoET</strain>
    </source>
</reference>
<evidence type="ECO:0000256" key="11">
    <source>
        <dbReference type="ARBA" id="ARBA00022723"/>
    </source>
</evidence>
<keyword evidence="9" id="KW-0819">tRNA processing</keyword>
<dbReference type="InterPro" id="IPR019307">
    <property type="entry name" value="RNA-bd_AU-1/RNase_E/G"/>
</dbReference>
<dbReference type="GO" id="GO:0046872">
    <property type="term" value="F:metal ion binding"/>
    <property type="evidence" value="ECO:0007669"/>
    <property type="project" value="UniProtKB-KW"/>
</dbReference>
<comment type="caution">
    <text evidence="20">The sequence shown here is derived from an EMBL/GenBank/DDBJ whole genome shotgun (WGS) entry which is preliminary data.</text>
</comment>
<evidence type="ECO:0000256" key="1">
    <source>
        <dbReference type="ARBA" id="ARBA00001946"/>
    </source>
</evidence>
<comment type="similarity">
    <text evidence="3">Belongs to the RNase E/G family. RNase G subfamily.</text>
</comment>
<comment type="cofactor">
    <cofactor evidence="1">
        <name>Mg(2+)</name>
        <dbReference type="ChEBI" id="CHEBI:18420"/>
    </cofactor>
</comment>
<dbReference type="Pfam" id="PF12111">
    <property type="entry name" value="PNPase_C"/>
    <property type="match status" value="1"/>
</dbReference>
<keyword evidence="14" id="KW-0378">Hydrolase</keyword>
<evidence type="ECO:0000256" key="18">
    <source>
        <dbReference type="SAM" id="MobiDB-lite"/>
    </source>
</evidence>
<dbReference type="Pfam" id="PF20833">
    <property type="entry name" value="RNase_E_G_Thio"/>
    <property type="match status" value="1"/>
</dbReference>
<evidence type="ECO:0000313" key="21">
    <source>
        <dbReference type="Proteomes" id="UP000296034"/>
    </source>
</evidence>
<keyword evidence="16" id="KW-0694">RNA-binding</keyword>
<accession>A0A2P5SZ04</accession>
<dbReference type="InterPro" id="IPR012340">
    <property type="entry name" value="NA-bd_OB-fold"/>
</dbReference>
<evidence type="ECO:0000256" key="9">
    <source>
        <dbReference type="ARBA" id="ARBA00022694"/>
    </source>
</evidence>
<feature type="domain" description="S1 motif" evidence="19">
    <location>
        <begin position="39"/>
        <end position="118"/>
    </location>
</feature>
<dbReference type="Gene3D" id="3.40.1260.20">
    <property type="entry name" value="Ribonuclease E, catalytic domain"/>
    <property type="match status" value="1"/>
</dbReference>
<dbReference type="GO" id="GO:0004519">
    <property type="term" value="F:endonuclease activity"/>
    <property type="evidence" value="ECO:0007669"/>
    <property type="project" value="UniProtKB-KW"/>
</dbReference>
<dbReference type="PANTHER" id="PTHR30001">
    <property type="entry name" value="RIBONUCLEASE"/>
    <property type="match status" value="1"/>
</dbReference>
<evidence type="ECO:0000313" key="20">
    <source>
        <dbReference type="EMBL" id="PPI87520.1"/>
    </source>
</evidence>
<keyword evidence="8" id="KW-0698">rRNA processing</keyword>
<evidence type="ECO:0000256" key="8">
    <source>
        <dbReference type="ARBA" id="ARBA00022552"/>
    </source>
</evidence>
<proteinExistence type="inferred from homology"/>
<dbReference type="InterPro" id="IPR048583">
    <property type="entry name" value="RNase_E_G_thioredoxin-like"/>
</dbReference>
<evidence type="ECO:0000256" key="3">
    <source>
        <dbReference type="ARBA" id="ARBA00005663"/>
    </source>
</evidence>
<dbReference type="InterPro" id="IPR004659">
    <property type="entry name" value="RNase_E/G"/>
</dbReference>
<keyword evidence="6" id="KW-0963">Cytoplasm</keyword>
<organism evidence="20 21">
    <name type="scientific">Candidatus Pantoea edessiphila</name>
    <dbReference type="NCBI Taxonomy" id="2044610"/>
    <lineage>
        <taxon>Bacteria</taxon>
        <taxon>Pseudomonadati</taxon>
        <taxon>Pseudomonadota</taxon>
        <taxon>Gammaproteobacteria</taxon>
        <taxon>Enterobacterales</taxon>
        <taxon>Erwiniaceae</taxon>
        <taxon>Pantoea</taxon>
    </lineage>
</organism>
<dbReference type="EMBL" id="PDKS01000001">
    <property type="protein sequence ID" value="PPI87520.1"/>
    <property type="molecule type" value="Genomic_DNA"/>
</dbReference>
<dbReference type="GO" id="GO:0019843">
    <property type="term" value="F:rRNA binding"/>
    <property type="evidence" value="ECO:0007669"/>
    <property type="project" value="UniProtKB-KW"/>
</dbReference>
<dbReference type="InterPro" id="IPR021968">
    <property type="entry name" value="PNPase_C"/>
</dbReference>
<sequence>MKRMLINATQEEELRIALVNGQHLYDLDIKKSSHEQTKSNIYKGKIIRIEPSLEAVFVDYGPKRHGFLPIKEISQEYFSENYCKNNYNIKDIFKEGQELIVQVEKEERGNKGAALTTFVSLTGCYLILMPNNPVIGISRRIVGEKRIKIKEILSLLKIPENMGIIIRTAGLGKSIELLQWDLNLRFKRWIKIKKISNSKSAPFLIYQESNIIIRALRDYLRHDISEVLIDNPKVLAFARKQINEIGRYDFFDKIKSYDSNIPLFSHYQIESQIESAFQRAVSLPSGGSIVIDTTEALTAIDINSARSTKGKDIETTALSTNLEAAGEIARQIRLRDLSGLIVIDFIDMIARGNQRIVEDRFREEVDIDRARLQIGNISCFGLLEMSRQRLNLSLCESYQHECSRCNGTGTIRDNKSLSLSILRIIEEEAIKSNTKEVHAIVPVQVASYLLNEQRDAINAIEKRQNGVRTAIVPSIRLENPNYSVLRVGKGEETKILGYNLSKLQETTIFTSNKENVINHPRIKQSSLEHVFISNNEFSSREIIANKSITKFKAKPLIDDIELNINNYSFFSRVVLNLKQLFVNGIPYSIASKNNIFIKQYIDIQINEYNVQYFRDNIITNIIKHKNPEIIYSNNRSMPVKYDKQEVNHISIIENIILNMTLDTKLKIITSIRQQKHNSQKTKQPGINNIFNIHNRKNKEKNKNINLIKHPSLIKSQLVIRYHNFTDCYNNIIPIIFSKKIELTSSKFYFSHSTKNNYQLKQIKTIQNISKKNLNYKPNKSIVILSDYKIIRSNYNILKKINHKNIKLNNDKIKVNDKNTKHINHFIVNRSSLEPLLLNKNQDRSHNNKKNNILISNYYVDNKILSSNNINIAFKSISKNRTRWKYFASAPMTKVPIPVWKPDPIRFSDWVRPKFNFNGKGSAGGHSATHHVAAPATKPL</sequence>
<keyword evidence="7" id="KW-0997">Cell inner membrane</keyword>
<evidence type="ECO:0000256" key="4">
    <source>
        <dbReference type="ARBA" id="ARBA00017719"/>
    </source>
</evidence>
<dbReference type="NCBIfam" id="NF008074">
    <property type="entry name" value="PRK10811.1"/>
    <property type="match status" value="1"/>
</dbReference>
<feature type="region of interest" description="Disordered" evidence="18">
    <location>
        <begin position="920"/>
        <end position="939"/>
    </location>
</feature>
<dbReference type="Pfam" id="PF00575">
    <property type="entry name" value="S1"/>
    <property type="match status" value="1"/>
</dbReference>
<keyword evidence="13" id="KW-0255">Endonuclease</keyword>
<dbReference type="SMART" id="SM00316">
    <property type="entry name" value="S1"/>
    <property type="match status" value="1"/>
</dbReference>
<evidence type="ECO:0000259" key="19">
    <source>
        <dbReference type="PROSITE" id="PS50126"/>
    </source>
</evidence>
<keyword evidence="5" id="KW-1003">Cell membrane</keyword>
<evidence type="ECO:0000256" key="5">
    <source>
        <dbReference type="ARBA" id="ARBA00022475"/>
    </source>
</evidence>
<keyword evidence="17" id="KW-0472">Membrane</keyword>
<evidence type="ECO:0000256" key="16">
    <source>
        <dbReference type="ARBA" id="ARBA00022884"/>
    </source>
</evidence>
<evidence type="ECO:0000256" key="6">
    <source>
        <dbReference type="ARBA" id="ARBA00022490"/>
    </source>
</evidence>
<dbReference type="GO" id="GO:0008033">
    <property type="term" value="P:tRNA processing"/>
    <property type="evidence" value="ECO:0007669"/>
    <property type="project" value="UniProtKB-KW"/>
</dbReference>
<evidence type="ECO:0000256" key="7">
    <source>
        <dbReference type="ARBA" id="ARBA00022519"/>
    </source>
</evidence>
<evidence type="ECO:0000256" key="10">
    <source>
        <dbReference type="ARBA" id="ARBA00022722"/>
    </source>
</evidence>
<dbReference type="AlphaFoldDB" id="A0A2P5SZ04"/>
<dbReference type="GO" id="GO:0005737">
    <property type="term" value="C:cytoplasm"/>
    <property type="evidence" value="ECO:0007669"/>
    <property type="project" value="UniProtKB-SubCell"/>
</dbReference>
<dbReference type="Proteomes" id="UP000296034">
    <property type="component" value="Unassembled WGS sequence"/>
</dbReference>
<name>A0A2P5SZ04_9GAMM</name>